<proteinExistence type="predicted"/>
<keyword evidence="2" id="KW-1185">Reference proteome</keyword>
<dbReference type="RefSeq" id="WP_224033574.1">
    <property type="nucleotide sequence ID" value="NZ_AP024849.1"/>
</dbReference>
<name>A0ABM7TEA5_9CLOT</name>
<accession>A0ABM7TEA5</accession>
<organism evidence="1 2">
    <name type="scientific">Clostridium gelidum</name>
    <dbReference type="NCBI Taxonomy" id="704125"/>
    <lineage>
        <taxon>Bacteria</taxon>
        <taxon>Bacillati</taxon>
        <taxon>Bacillota</taxon>
        <taxon>Clostridia</taxon>
        <taxon>Eubacteriales</taxon>
        <taxon>Clostridiaceae</taxon>
        <taxon>Clostridium</taxon>
    </lineage>
</organism>
<evidence type="ECO:0000313" key="1">
    <source>
        <dbReference type="EMBL" id="BCZ47201.1"/>
    </source>
</evidence>
<gene>
    <name evidence="1" type="ORF">psyc5s11_32680</name>
</gene>
<dbReference type="EMBL" id="AP024849">
    <property type="protein sequence ID" value="BCZ47201.1"/>
    <property type="molecule type" value="Genomic_DNA"/>
</dbReference>
<dbReference type="Proteomes" id="UP000824633">
    <property type="component" value="Chromosome"/>
</dbReference>
<sequence>MQSELKDEESFEKARKSVLDELENVKSGKIMEINSLKLEVAELYIKTSINLDRETNFEEENNKINMCIEKIRNEITTMDQYTRFAKEIKQYIN</sequence>
<reference evidence="2" key="1">
    <citation type="submission" date="2021-07" db="EMBL/GenBank/DDBJ databases">
        <title>Complete genome sequencing of a Clostridium isolate.</title>
        <authorList>
            <person name="Ueki A."/>
            <person name="Tonouchi A."/>
        </authorList>
    </citation>
    <scope>NUCLEOTIDE SEQUENCE [LARGE SCALE GENOMIC DNA]</scope>
    <source>
        <strain evidence="2">C5S11</strain>
    </source>
</reference>
<protein>
    <submittedName>
        <fullName evidence="1">Uncharacterized protein</fullName>
    </submittedName>
</protein>
<evidence type="ECO:0000313" key="2">
    <source>
        <dbReference type="Proteomes" id="UP000824633"/>
    </source>
</evidence>